<keyword evidence="2" id="KW-1185">Reference proteome</keyword>
<name>A0A091H3Q1_BUCRH</name>
<dbReference type="Proteomes" id="UP000054064">
    <property type="component" value="Unassembled WGS sequence"/>
</dbReference>
<evidence type="ECO:0000313" key="2">
    <source>
        <dbReference type="Proteomes" id="UP000054064"/>
    </source>
</evidence>
<evidence type="ECO:0000313" key="1">
    <source>
        <dbReference type="EMBL" id="KFO90456.1"/>
    </source>
</evidence>
<feature type="non-terminal residue" evidence="1">
    <location>
        <position position="287"/>
    </location>
</feature>
<dbReference type="AlphaFoldDB" id="A0A091H3Q1"/>
<dbReference type="EMBL" id="KL523761">
    <property type="protein sequence ID" value="KFO90456.1"/>
    <property type="molecule type" value="Genomic_DNA"/>
</dbReference>
<protein>
    <submittedName>
        <fullName evidence="1">Uncharacterized protein</fullName>
    </submittedName>
</protein>
<sequence>MQGGLLLDVVVGQSASVFQLLASKDQPLLIGRNAFLVLDLGLHILNGVTGLNLEGDGLASQGLHKDLHATSETQHQVQRGLLLNVVVGQSASVFQLLASKDQPLLIRRNAFLVLDLGLHILDGVTGLNFQSDSLASQGLHKDLHATSETQHQVQGGLLLDVVIGQGASVFQLLASKDQPLLIGRNAFLVLDLGLHILDGVTGLNFQSDSLASQGLHKDLHATSETQHQVQGGLLLDVVIGQGASVFQLLASKDQPLLIGRNAFLVLDLGLHILNGVTGLNLEGDGLA</sequence>
<organism evidence="1 2">
    <name type="scientific">Buceros rhinoceros silvestris</name>
    <dbReference type="NCBI Taxonomy" id="175836"/>
    <lineage>
        <taxon>Eukaryota</taxon>
        <taxon>Metazoa</taxon>
        <taxon>Chordata</taxon>
        <taxon>Craniata</taxon>
        <taxon>Vertebrata</taxon>
        <taxon>Euteleostomi</taxon>
        <taxon>Archelosauria</taxon>
        <taxon>Archosauria</taxon>
        <taxon>Dinosauria</taxon>
        <taxon>Saurischia</taxon>
        <taxon>Theropoda</taxon>
        <taxon>Coelurosauria</taxon>
        <taxon>Aves</taxon>
        <taxon>Neognathae</taxon>
        <taxon>Neoaves</taxon>
        <taxon>Telluraves</taxon>
        <taxon>Coraciimorphae</taxon>
        <taxon>Bucerotiformes</taxon>
        <taxon>Bucerotidae</taxon>
        <taxon>Buceros</taxon>
    </lineage>
</organism>
<proteinExistence type="predicted"/>
<reference evidence="1 2" key="1">
    <citation type="submission" date="2014-04" db="EMBL/GenBank/DDBJ databases">
        <title>Genome evolution of avian class.</title>
        <authorList>
            <person name="Zhang G."/>
            <person name="Li C."/>
        </authorList>
    </citation>
    <scope>NUCLEOTIDE SEQUENCE [LARGE SCALE GENOMIC DNA]</scope>
    <source>
        <strain evidence="1">BGI_N320</strain>
    </source>
</reference>
<gene>
    <name evidence="1" type="ORF">N320_08461</name>
</gene>
<accession>A0A091H3Q1</accession>